<evidence type="ECO:0000313" key="1">
    <source>
        <dbReference type="EMBL" id="GGL55834.1"/>
    </source>
</evidence>
<keyword evidence="2" id="KW-1185">Reference proteome</keyword>
<gene>
    <name evidence="1" type="ORF">GCM10007968_19890</name>
</gene>
<accession>A0A917W2N9</accession>
<dbReference type="Proteomes" id="UP000654670">
    <property type="component" value="Unassembled WGS sequence"/>
</dbReference>
<protein>
    <submittedName>
        <fullName evidence="1">Uncharacterized protein</fullName>
    </submittedName>
</protein>
<name>A0A917W2N9_9BACL</name>
<dbReference type="RefSeq" id="WP_188802951.1">
    <property type="nucleotide sequence ID" value="NZ_BMOK01000007.1"/>
</dbReference>
<evidence type="ECO:0000313" key="2">
    <source>
        <dbReference type="Proteomes" id="UP000654670"/>
    </source>
</evidence>
<sequence length="57" mass="6549">MDKEKLASMIVHISLDDFMFQEQLEKCKKDYKELIDGIKDGSLVKIKIGCEGTKNNE</sequence>
<dbReference type="EMBL" id="BMOK01000007">
    <property type="protein sequence ID" value="GGL55834.1"/>
    <property type="molecule type" value="Genomic_DNA"/>
</dbReference>
<organism evidence="1 2">
    <name type="scientific">Sporolactobacillus putidus</name>
    <dbReference type="NCBI Taxonomy" id="492735"/>
    <lineage>
        <taxon>Bacteria</taxon>
        <taxon>Bacillati</taxon>
        <taxon>Bacillota</taxon>
        <taxon>Bacilli</taxon>
        <taxon>Bacillales</taxon>
        <taxon>Sporolactobacillaceae</taxon>
        <taxon>Sporolactobacillus</taxon>
    </lineage>
</organism>
<reference evidence="1" key="1">
    <citation type="journal article" date="2014" name="Int. J. Syst. Evol. Microbiol.">
        <title>Complete genome sequence of Corynebacterium casei LMG S-19264T (=DSM 44701T), isolated from a smear-ripened cheese.</title>
        <authorList>
            <consortium name="US DOE Joint Genome Institute (JGI-PGF)"/>
            <person name="Walter F."/>
            <person name="Albersmeier A."/>
            <person name="Kalinowski J."/>
            <person name="Ruckert C."/>
        </authorList>
    </citation>
    <scope>NUCLEOTIDE SEQUENCE</scope>
    <source>
        <strain evidence="1">JCM 15325</strain>
    </source>
</reference>
<dbReference type="AlphaFoldDB" id="A0A917W2N9"/>
<reference evidence="1" key="2">
    <citation type="submission" date="2020-09" db="EMBL/GenBank/DDBJ databases">
        <authorList>
            <person name="Sun Q."/>
            <person name="Ohkuma M."/>
        </authorList>
    </citation>
    <scope>NUCLEOTIDE SEQUENCE</scope>
    <source>
        <strain evidence="1">JCM 15325</strain>
    </source>
</reference>
<comment type="caution">
    <text evidence="1">The sequence shown here is derived from an EMBL/GenBank/DDBJ whole genome shotgun (WGS) entry which is preliminary data.</text>
</comment>
<proteinExistence type="predicted"/>